<dbReference type="InterPro" id="IPR036291">
    <property type="entry name" value="NAD(P)-bd_dom_sf"/>
</dbReference>
<evidence type="ECO:0000313" key="3">
    <source>
        <dbReference type="Proteomes" id="UP001267878"/>
    </source>
</evidence>
<organism evidence="2 3">
    <name type="scientific">Agrilutibacter niabensis</name>
    <dbReference type="NCBI Taxonomy" id="380628"/>
    <lineage>
        <taxon>Bacteria</taxon>
        <taxon>Pseudomonadati</taxon>
        <taxon>Pseudomonadota</taxon>
        <taxon>Gammaproteobacteria</taxon>
        <taxon>Lysobacterales</taxon>
        <taxon>Lysobacteraceae</taxon>
        <taxon>Agrilutibacter</taxon>
    </lineage>
</organism>
<dbReference type="SMART" id="SM00829">
    <property type="entry name" value="PKS_ER"/>
    <property type="match status" value="1"/>
</dbReference>
<dbReference type="InterPro" id="IPR052711">
    <property type="entry name" value="Zinc_ADH-like"/>
</dbReference>
<proteinExistence type="predicted"/>
<dbReference type="RefSeq" id="WP_310051004.1">
    <property type="nucleotide sequence ID" value="NZ_JAVDVW010000001.1"/>
</dbReference>
<dbReference type="InterPro" id="IPR011032">
    <property type="entry name" value="GroES-like_sf"/>
</dbReference>
<keyword evidence="3" id="KW-1185">Reference proteome</keyword>
<dbReference type="SUPFAM" id="SSF50129">
    <property type="entry name" value="GroES-like"/>
    <property type="match status" value="1"/>
</dbReference>
<evidence type="ECO:0000313" key="2">
    <source>
        <dbReference type="EMBL" id="MDR7097811.1"/>
    </source>
</evidence>
<dbReference type="InterPro" id="IPR013149">
    <property type="entry name" value="ADH-like_C"/>
</dbReference>
<dbReference type="CDD" id="cd08276">
    <property type="entry name" value="MDR7"/>
    <property type="match status" value="1"/>
</dbReference>
<sequence length="338" mass="35102">MQAYQVTAGAGIAGIQRIQLTDPVAGPGQVLVRVHAVSLNYRDLMVVKGTYPKSAEKPVVLATDSAGEVVSVGAGVTRFQPGARVVTTYFPGWVAGRATAEKVAATFGTDTDGVLAELIAVPQDALVKFPEHLSFVEASSLPCVATTAWNTLFEAAKPQTGSTVLLQGTGGFSICALQLAKAAGLRVIITSSSDDKLARARVLGADATINYLTTPEWQPEVLRLTNGEGVDLVAEVGGQGTLSQSLASIKPGGTVAVIGGLSGFGATAVEPFALIGGMGNMAGIYVGSAEMLENALRVYDAEKLRPEIDRVFSFDQAAAAYEYLESGKHFGKIAIQVN</sequence>
<feature type="domain" description="Enoyl reductase (ER)" evidence="1">
    <location>
        <begin position="10"/>
        <end position="335"/>
    </location>
</feature>
<comment type="caution">
    <text evidence="2">The sequence shown here is derived from an EMBL/GenBank/DDBJ whole genome shotgun (WGS) entry which is preliminary data.</text>
</comment>
<protein>
    <submittedName>
        <fullName evidence="2">NADPH:quinone reductase-like Zn-dependent oxidoreductase</fullName>
    </submittedName>
</protein>
<dbReference type="PANTHER" id="PTHR45033:SF2">
    <property type="entry name" value="ZINC-TYPE ALCOHOL DEHYDROGENASE-LIKE PROTEIN C1773.06C"/>
    <property type="match status" value="1"/>
</dbReference>
<evidence type="ECO:0000259" key="1">
    <source>
        <dbReference type="SMART" id="SM00829"/>
    </source>
</evidence>
<dbReference type="PANTHER" id="PTHR45033">
    <property type="match status" value="1"/>
</dbReference>
<dbReference type="Gene3D" id="3.90.180.10">
    <property type="entry name" value="Medium-chain alcohol dehydrogenases, catalytic domain"/>
    <property type="match status" value="1"/>
</dbReference>
<dbReference type="Pfam" id="PF08240">
    <property type="entry name" value="ADH_N"/>
    <property type="match status" value="1"/>
</dbReference>
<dbReference type="InterPro" id="IPR020843">
    <property type="entry name" value="ER"/>
</dbReference>
<dbReference type="InterPro" id="IPR013154">
    <property type="entry name" value="ADH-like_N"/>
</dbReference>
<dbReference type="EMBL" id="JAVDVW010000001">
    <property type="protein sequence ID" value="MDR7097811.1"/>
    <property type="molecule type" value="Genomic_DNA"/>
</dbReference>
<name>A0ABU1VK08_9GAMM</name>
<reference evidence="2 3" key="1">
    <citation type="submission" date="2023-07" db="EMBL/GenBank/DDBJ databases">
        <title>Sorghum-associated microbial communities from plants grown in Nebraska, USA.</title>
        <authorList>
            <person name="Schachtman D."/>
        </authorList>
    </citation>
    <scope>NUCLEOTIDE SEQUENCE [LARGE SCALE GENOMIC DNA]</scope>
    <source>
        <strain evidence="2 3">BE187</strain>
    </source>
</reference>
<dbReference type="Pfam" id="PF00107">
    <property type="entry name" value="ADH_zinc_N"/>
    <property type="match status" value="1"/>
</dbReference>
<gene>
    <name evidence="2" type="ORF">J2X04_000158</name>
</gene>
<accession>A0ABU1VK08</accession>
<dbReference type="Gene3D" id="3.40.50.720">
    <property type="entry name" value="NAD(P)-binding Rossmann-like Domain"/>
    <property type="match status" value="1"/>
</dbReference>
<dbReference type="SUPFAM" id="SSF51735">
    <property type="entry name" value="NAD(P)-binding Rossmann-fold domains"/>
    <property type="match status" value="1"/>
</dbReference>
<dbReference type="Proteomes" id="UP001267878">
    <property type="component" value="Unassembled WGS sequence"/>
</dbReference>